<dbReference type="Proteomes" id="UP000651977">
    <property type="component" value="Unassembled WGS sequence"/>
</dbReference>
<comment type="caution">
    <text evidence="1">The sequence shown here is derived from an EMBL/GenBank/DDBJ whole genome shotgun (WGS) entry which is preliminary data.</text>
</comment>
<organism evidence="1 2">
    <name type="scientific">Agarivorans gilvus</name>
    <dbReference type="NCBI Taxonomy" id="680279"/>
    <lineage>
        <taxon>Bacteria</taxon>
        <taxon>Pseudomonadati</taxon>
        <taxon>Pseudomonadota</taxon>
        <taxon>Gammaproteobacteria</taxon>
        <taxon>Alteromonadales</taxon>
        <taxon>Alteromonadaceae</taxon>
        <taxon>Agarivorans</taxon>
    </lineage>
</organism>
<evidence type="ECO:0000313" key="1">
    <source>
        <dbReference type="EMBL" id="GGB05442.1"/>
    </source>
</evidence>
<accession>A0ABQ1I1W8</accession>
<dbReference type="EMBL" id="BMDY01000009">
    <property type="protein sequence ID" value="GGB05442.1"/>
    <property type="molecule type" value="Genomic_DNA"/>
</dbReference>
<evidence type="ECO:0000313" key="2">
    <source>
        <dbReference type="Proteomes" id="UP000651977"/>
    </source>
</evidence>
<protein>
    <submittedName>
        <fullName evidence="1">Uncharacterized protein</fullName>
    </submittedName>
</protein>
<proteinExistence type="predicted"/>
<reference evidence="2" key="1">
    <citation type="journal article" date="2019" name="Int. J. Syst. Evol. Microbiol.">
        <title>The Global Catalogue of Microorganisms (GCM) 10K type strain sequencing project: providing services to taxonomists for standard genome sequencing and annotation.</title>
        <authorList>
            <consortium name="The Broad Institute Genomics Platform"/>
            <consortium name="The Broad Institute Genome Sequencing Center for Infectious Disease"/>
            <person name="Wu L."/>
            <person name="Ma J."/>
        </authorList>
    </citation>
    <scope>NUCLEOTIDE SEQUENCE [LARGE SCALE GENOMIC DNA]</scope>
    <source>
        <strain evidence="2">CGMCC 1.10131</strain>
    </source>
</reference>
<keyword evidence="2" id="KW-1185">Reference proteome</keyword>
<sequence length="152" mass="17795">MSFLLDSLDELGLEPRTMNQQQREQVFLHSVRKLNLKIIKSLAEGRDGETLASLYGGSVRLCCCSELRRYMWFREKDLRGMLANLAGQLQPHYETDTFQVGCIHYYHFACYWHINYFRYGRQISARKLPALDCQGLEFGVFLKVEPVSLRSY</sequence>
<dbReference type="RefSeq" id="WP_055734255.1">
    <property type="nucleotide sequence ID" value="NZ_BMDY01000009.1"/>
</dbReference>
<gene>
    <name evidence="1" type="ORF">GCM10007414_18470</name>
</gene>
<name>A0ABQ1I1W8_9ALTE</name>